<evidence type="ECO:0000313" key="10">
    <source>
        <dbReference type="Proteomes" id="UP000436088"/>
    </source>
</evidence>
<dbReference type="InterPro" id="IPR050581">
    <property type="entry name" value="CRR_secretory_protein"/>
</dbReference>
<organism evidence="9 10">
    <name type="scientific">Hibiscus syriacus</name>
    <name type="common">Rose of Sharon</name>
    <dbReference type="NCBI Taxonomy" id="106335"/>
    <lineage>
        <taxon>Eukaryota</taxon>
        <taxon>Viridiplantae</taxon>
        <taxon>Streptophyta</taxon>
        <taxon>Embryophyta</taxon>
        <taxon>Tracheophyta</taxon>
        <taxon>Spermatophyta</taxon>
        <taxon>Magnoliopsida</taxon>
        <taxon>eudicotyledons</taxon>
        <taxon>Gunneridae</taxon>
        <taxon>Pentapetalae</taxon>
        <taxon>rosids</taxon>
        <taxon>malvids</taxon>
        <taxon>Malvales</taxon>
        <taxon>Malvaceae</taxon>
        <taxon>Malvoideae</taxon>
        <taxon>Hibiscus</taxon>
    </lineage>
</organism>
<dbReference type="EMBL" id="VEPZ02001068">
    <property type="protein sequence ID" value="KAE8696397.1"/>
    <property type="molecule type" value="Genomic_DNA"/>
</dbReference>
<comment type="caution">
    <text evidence="9">The sequence shown here is derived from an EMBL/GenBank/DDBJ whole genome shotgun (WGS) entry which is preliminary data.</text>
</comment>
<dbReference type="PANTHER" id="PTHR32411">
    <property type="entry name" value="CYSTEINE-RICH REPEAT SECRETORY PROTEIN 38-RELATED"/>
    <property type="match status" value="1"/>
</dbReference>
<dbReference type="CDD" id="cd23509">
    <property type="entry name" value="Gnk2-like"/>
    <property type="match status" value="2"/>
</dbReference>
<evidence type="ECO:0000256" key="7">
    <source>
        <dbReference type="SAM" id="SignalP"/>
    </source>
</evidence>
<proteinExistence type="inferred from homology"/>
<evidence type="ECO:0000256" key="5">
    <source>
        <dbReference type="ARBA" id="ARBA00023180"/>
    </source>
</evidence>
<dbReference type="InterPro" id="IPR038408">
    <property type="entry name" value="GNK2_sf"/>
</dbReference>
<evidence type="ECO:0000256" key="2">
    <source>
        <dbReference type="ARBA" id="ARBA00022525"/>
    </source>
</evidence>
<dbReference type="PROSITE" id="PS51473">
    <property type="entry name" value="GNK2"/>
    <property type="match status" value="2"/>
</dbReference>
<evidence type="ECO:0000259" key="8">
    <source>
        <dbReference type="PROSITE" id="PS51473"/>
    </source>
</evidence>
<evidence type="ECO:0000256" key="4">
    <source>
        <dbReference type="ARBA" id="ARBA00022737"/>
    </source>
</evidence>
<comment type="subcellular location">
    <subcellularLocation>
        <location evidence="1">Secreted</location>
    </subcellularLocation>
</comment>
<dbReference type="Gene3D" id="3.30.430.20">
    <property type="entry name" value="Gnk2 domain, C-X8-C-X2-C motif"/>
    <property type="match status" value="2"/>
</dbReference>
<feature type="chain" id="PRO_5025336774" evidence="7">
    <location>
        <begin position="25"/>
        <end position="236"/>
    </location>
</feature>
<name>A0A6A2ZYD5_HIBSY</name>
<comment type="similarity">
    <text evidence="6">Belongs to the cysteine-rich repeat secretory protein family.</text>
</comment>
<dbReference type="Pfam" id="PF01657">
    <property type="entry name" value="Stress-antifung"/>
    <property type="match status" value="2"/>
</dbReference>
<dbReference type="InterPro" id="IPR002902">
    <property type="entry name" value="GNK2"/>
</dbReference>
<dbReference type="FunFam" id="3.30.430.20:FF:000009">
    <property type="entry name" value="Cysteine-rich receptor-like protein kinase 28"/>
    <property type="match status" value="1"/>
</dbReference>
<sequence length="236" mass="26379">MSSSRFVFFVYHLALAFLLQKAFGSQNCSNSIFAANSPYAVNLKDLLNALSVRTPRTGFGRASVGQPPARVHGLALCRGDMSSQDCKSCVEEAAVEIQKRCPNKRGAIIWYYDCLVKYENRDFFGEIDTQNKFYIPNPNNANNPAAFNRQTKRLLSRLTNQASRNSTLYAYGELQEQGLQRVYGIAQCTRDLSPSDCKTCLEDLIGEYLPLCCNGREGGRLYSGSCLAQYEVIVPY</sequence>
<dbReference type="OrthoDB" id="696781at2759"/>
<dbReference type="Proteomes" id="UP000436088">
    <property type="component" value="Unassembled WGS sequence"/>
</dbReference>
<dbReference type="GO" id="GO:0005576">
    <property type="term" value="C:extracellular region"/>
    <property type="evidence" value="ECO:0007669"/>
    <property type="project" value="UniProtKB-SubCell"/>
</dbReference>
<accession>A0A6A2ZYD5</accession>
<keyword evidence="10" id="KW-1185">Reference proteome</keyword>
<dbReference type="AlphaFoldDB" id="A0A6A2ZYD5"/>
<gene>
    <name evidence="9" type="ORF">F3Y22_tig00110674pilonHSYRG00120</name>
</gene>
<reference evidence="9" key="1">
    <citation type="submission" date="2019-09" db="EMBL/GenBank/DDBJ databases">
        <title>Draft genome information of white flower Hibiscus syriacus.</title>
        <authorList>
            <person name="Kim Y.-M."/>
        </authorList>
    </citation>
    <scope>NUCLEOTIDE SEQUENCE [LARGE SCALE GENOMIC DNA]</scope>
    <source>
        <strain evidence="9">YM2019G1</strain>
    </source>
</reference>
<evidence type="ECO:0000256" key="6">
    <source>
        <dbReference type="ARBA" id="ARBA00038515"/>
    </source>
</evidence>
<feature type="domain" description="Gnk2-homologous" evidence="8">
    <location>
        <begin position="129"/>
        <end position="235"/>
    </location>
</feature>
<dbReference type="PANTHER" id="PTHR32411:SF43">
    <property type="entry name" value="CYSTEINE-RICH REPEAT SECRETORY PROTEIN 38"/>
    <property type="match status" value="1"/>
</dbReference>
<keyword evidence="5" id="KW-0325">Glycoprotein</keyword>
<keyword evidence="2" id="KW-0964">Secreted</keyword>
<evidence type="ECO:0000256" key="1">
    <source>
        <dbReference type="ARBA" id="ARBA00004613"/>
    </source>
</evidence>
<evidence type="ECO:0000256" key="3">
    <source>
        <dbReference type="ARBA" id="ARBA00022729"/>
    </source>
</evidence>
<feature type="domain" description="Gnk2-homologous" evidence="8">
    <location>
        <begin position="21"/>
        <end position="123"/>
    </location>
</feature>
<evidence type="ECO:0000313" key="9">
    <source>
        <dbReference type="EMBL" id="KAE8696397.1"/>
    </source>
</evidence>
<feature type="signal peptide" evidence="7">
    <location>
        <begin position="1"/>
        <end position="24"/>
    </location>
</feature>
<protein>
    <submittedName>
        <fullName evidence="9">Detected protein of confused Function</fullName>
    </submittedName>
</protein>
<keyword evidence="3 7" id="KW-0732">Signal</keyword>
<keyword evidence="4" id="KW-0677">Repeat</keyword>